<keyword evidence="5" id="KW-1185">Reference proteome</keyword>
<evidence type="ECO:0000256" key="3">
    <source>
        <dbReference type="PROSITE-ProRule" id="PRU00023"/>
    </source>
</evidence>
<dbReference type="Pfam" id="PF12796">
    <property type="entry name" value="Ank_2"/>
    <property type="match status" value="1"/>
</dbReference>
<dbReference type="AlphaFoldDB" id="A0AAW1QD15"/>
<dbReference type="SMART" id="SM00248">
    <property type="entry name" value="ANK"/>
    <property type="match status" value="2"/>
</dbReference>
<accession>A0AAW1QD15</accession>
<dbReference type="InterPro" id="IPR036770">
    <property type="entry name" value="Ankyrin_rpt-contain_sf"/>
</dbReference>
<proteinExistence type="predicted"/>
<feature type="repeat" description="ANK" evidence="3">
    <location>
        <begin position="41"/>
        <end position="73"/>
    </location>
</feature>
<keyword evidence="2 3" id="KW-0040">ANK repeat</keyword>
<keyword evidence="1" id="KW-0677">Repeat</keyword>
<sequence length="227" mass="24688">MFGFVSGEAAAAATAGDVLGVLLYLDAHPQQLHNRTIFQSECRQLIHIAARNGHCVLLEELLKRGADINALDFGGMRRTALHWACLMGHVDIVEQLIAHGADTKVQEKSWAKLVKEGQRCGKQIDNDAPLEAPEALCRNSAVRLALQRPPWTPSVHAQWPPRFRGVTRLLAAASGVVGISPAREDVCAIKESAEEGRAQAGARWVPLDLDVLKDILARAAYPVSAWV</sequence>
<dbReference type="PROSITE" id="PS50297">
    <property type="entry name" value="ANK_REP_REGION"/>
    <property type="match status" value="2"/>
</dbReference>
<evidence type="ECO:0000313" key="5">
    <source>
        <dbReference type="Proteomes" id="UP001445335"/>
    </source>
</evidence>
<dbReference type="PROSITE" id="PS50088">
    <property type="entry name" value="ANK_REPEAT"/>
    <property type="match status" value="2"/>
</dbReference>
<protein>
    <submittedName>
        <fullName evidence="4">Uncharacterized protein</fullName>
    </submittedName>
</protein>
<dbReference type="PANTHER" id="PTHR24171:SF9">
    <property type="entry name" value="ANKYRIN REPEAT DOMAIN-CONTAINING PROTEIN 39"/>
    <property type="match status" value="1"/>
</dbReference>
<gene>
    <name evidence="4" type="ORF">WJX81_003636</name>
</gene>
<dbReference type="PANTHER" id="PTHR24171">
    <property type="entry name" value="ANKYRIN REPEAT DOMAIN-CONTAINING PROTEIN 39-RELATED"/>
    <property type="match status" value="1"/>
</dbReference>
<comment type="caution">
    <text evidence="4">The sequence shown here is derived from an EMBL/GenBank/DDBJ whole genome shotgun (WGS) entry which is preliminary data.</text>
</comment>
<dbReference type="EMBL" id="JALJOU010000123">
    <property type="protein sequence ID" value="KAK9819274.1"/>
    <property type="molecule type" value="Genomic_DNA"/>
</dbReference>
<organism evidence="4 5">
    <name type="scientific">Elliptochloris bilobata</name>
    <dbReference type="NCBI Taxonomy" id="381761"/>
    <lineage>
        <taxon>Eukaryota</taxon>
        <taxon>Viridiplantae</taxon>
        <taxon>Chlorophyta</taxon>
        <taxon>core chlorophytes</taxon>
        <taxon>Trebouxiophyceae</taxon>
        <taxon>Trebouxiophyceae incertae sedis</taxon>
        <taxon>Elliptochloris clade</taxon>
        <taxon>Elliptochloris</taxon>
    </lineage>
</organism>
<dbReference type="SUPFAM" id="SSF48403">
    <property type="entry name" value="Ankyrin repeat"/>
    <property type="match status" value="1"/>
</dbReference>
<evidence type="ECO:0000256" key="2">
    <source>
        <dbReference type="ARBA" id="ARBA00023043"/>
    </source>
</evidence>
<evidence type="ECO:0000256" key="1">
    <source>
        <dbReference type="ARBA" id="ARBA00022737"/>
    </source>
</evidence>
<evidence type="ECO:0000313" key="4">
    <source>
        <dbReference type="EMBL" id="KAK9819274.1"/>
    </source>
</evidence>
<name>A0AAW1QD15_9CHLO</name>
<reference evidence="4 5" key="1">
    <citation type="journal article" date="2024" name="Nat. Commun.">
        <title>Phylogenomics reveals the evolutionary origins of lichenization in chlorophyte algae.</title>
        <authorList>
            <person name="Puginier C."/>
            <person name="Libourel C."/>
            <person name="Otte J."/>
            <person name="Skaloud P."/>
            <person name="Haon M."/>
            <person name="Grisel S."/>
            <person name="Petersen M."/>
            <person name="Berrin J.G."/>
            <person name="Delaux P.M."/>
            <person name="Dal Grande F."/>
            <person name="Keller J."/>
        </authorList>
    </citation>
    <scope>NUCLEOTIDE SEQUENCE [LARGE SCALE GENOMIC DNA]</scope>
    <source>
        <strain evidence="4 5">SAG 245.80</strain>
    </source>
</reference>
<dbReference type="Proteomes" id="UP001445335">
    <property type="component" value="Unassembled WGS sequence"/>
</dbReference>
<feature type="repeat" description="ANK" evidence="3">
    <location>
        <begin position="76"/>
        <end position="108"/>
    </location>
</feature>
<dbReference type="InterPro" id="IPR002110">
    <property type="entry name" value="Ankyrin_rpt"/>
</dbReference>
<dbReference type="Gene3D" id="1.25.40.20">
    <property type="entry name" value="Ankyrin repeat-containing domain"/>
    <property type="match status" value="1"/>
</dbReference>